<dbReference type="InterPro" id="IPR005123">
    <property type="entry name" value="Oxoglu/Fe-dep_dioxygenase_dom"/>
</dbReference>
<dbReference type="PANTHER" id="PTHR47990">
    <property type="entry name" value="2-OXOGLUTARATE (2OG) AND FE(II)-DEPENDENT OXYGENASE SUPERFAMILY PROTEIN-RELATED"/>
    <property type="match status" value="1"/>
</dbReference>
<keyword evidence="1" id="KW-0408">Iron</keyword>
<accession>A0A9R1RDD2</accession>
<keyword evidence="1" id="KW-0560">Oxidoreductase</keyword>
<protein>
    <recommendedName>
        <fullName evidence="2">Fe2OG dioxygenase domain-containing protein</fullName>
    </recommendedName>
</protein>
<reference evidence="3 4" key="1">
    <citation type="submission" date="2017-09" db="EMBL/GenBank/DDBJ databases">
        <authorList>
            <consortium name="International Durum Wheat Genome Sequencing Consortium (IDWGSC)"/>
            <person name="Milanesi L."/>
        </authorList>
    </citation>
    <scope>NUCLEOTIDE SEQUENCE [LARGE SCALE GENOMIC DNA]</scope>
    <source>
        <strain evidence="4">cv. Svevo</strain>
    </source>
</reference>
<evidence type="ECO:0000256" key="1">
    <source>
        <dbReference type="RuleBase" id="RU003682"/>
    </source>
</evidence>
<proteinExistence type="inferred from homology"/>
<dbReference type="GO" id="GO:0016491">
    <property type="term" value="F:oxidoreductase activity"/>
    <property type="evidence" value="ECO:0007669"/>
    <property type="project" value="UniProtKB-KW"/>
</dbReference>
<evidence type="ECO:0000313" key="3">
    <source>
        <dbReference type="EMBL" id="VAH37290.1"/>
    </source>
</evidence>
<sequence length="213" mass="22960">MASDSDRLRALKAFDNTKAGVKGLVDTGITTIPSIFHHPLPLHHRGHLEEDAACLEGLAGHYYPSCPEPHLTLGTTAHSDPCFLTVVLQNAVGGLQVLVDGLQEDDKKKSDAVWVDVPVVAGALVVNVGDFLQLVSNGKFKSVEHRVVAKSVGPRVSVACFFRPQGAATSTRVLQPIVTNGEARYRSTTMAELVRRYRAKGLYGSSLLQHLSL</sequence>
<keyword evidence="1" id="KW-0479">Metal-binding</keyword>
<organism evidence="3 4">
    <name type="scientific">Triticum turgidum subsp. durum</name>
    <name type="common">Durum wheat</name>
    <name type="synonym">Triticum durum</name>
    <dbReference type="NCBI Taxonomy" id="4567"/>
    <lineage>
        <taxon>Eukaryota</taxon>
        <taxon>Viridiplantae</taxon>
        <taxon>Streptophyta</taxon>
        <taxon>Embryophyta</taxon>
        <taxon>Tracheophyta</taxon>
        <taxon>Spermatophyta</taxon>
        <taxon>Magnoliopsida</taxon>
        <taxon>Liliopsida</taxon>
        <taxon>Poales</taxon>
        <taxon>Poaceae</taxon>
        <taxon>BOP clade</taxon>
        <taxon>Pooideae</taxon>
        <taxon>Triticodae</taxon>
        <taxon>Triticeae</taxon>
        <taxon>Triticinae</taxon>
        <taxon>Triticum</taxon>
    </lineage>
</organism>
<evidence type="ECO:0000313" key="4">
    <source>
        <dbReference type="Proteomes" id="UP000324705"/>
    </source>
</evidence>
<evidence type="ECO:0000259" key="2">
    <source>
        <dbReference type="PROSITE" id="PS51471"/>
    </source>
</evidence>
<dbReference type="InterPro" id="IPR050231">
    <property type="entry name" value="Iron_ascorbate_oxido_reductase"/>
</dbReference>
<dbReference type="GO" id="GO:0046872">
    <property type="term" value="F:metal ion binding"/>
    <property type="evidence" value="ECO:0007669"/>
    <property type="project" value="UniProtKB-KW"/>
</dbReference>
<gene>
    <name evidence="3" type="ORF">TRITD_2Av1G268160</name>
</gene>
<dbReference type="Gene3D" id="2.60.120.330">
    <property type="entry name" value="B-lactam Antibiotic, Isopenicillin N Synthase, Chain"/>
    <property type="match status" value="1"/>
</dbReference>
<dbReference type="PROSITE" id="PS51471">
    <property type="entry name" value="FE2OG_OXY"/>
    <property type="match status" value="1"/>
</dbReference>
<dbReference type="EMBL" id="LT934113">
    <property type="protein sequence ID" value="VAH37290.1"/>
    <property type="molecule type" value="Genomic_DNA"/>
</dbReference>
<feature type="domain" description="Fe2OG dioxygenase" evidence="2">
    <location>
        <begin position="54"/>
        <end position="164"/>
    </location>
</feature>
<dbReference type="AlphaFoldDB" id="A0A9R1RDD2"/>
<dbReference type="InterPro" id="IPR044861">
    <property type="entry name" value="IPNS-like_FE2OG_OXY"/>
</dbReference>
<dbReference type="Pfam" id="PF03171">
    <property type="entry name" value="2OG-FeII_Oxy"/>
    <property type="match status" value="1"/>
</dbReference>
<dbReference type="SUPFAM" id="SSF51197">
    <property type="entry name" value="Clavaminate synthase-like"/>
    <property type="match status" value="1"/>
</dbReference>
<comment type="similarity">
    <text evidence="1">Belongs to the iron/ascorbate-dependent oxidoreductase family.</text>
</comment>
<dbReference type="Proteomes" id="UP000324705">
    <property type="component" value="Chromosome 2A"/>
</dbReference>
<dbReference type="Gramene" id="TRITD2Av1G268160.1">
    <property type="protein sequence ID" value="TRITD2Av1G268160.1"/>
    <property type="gene ID" value="TRITD2Av1G268160"/>
</dbReference>
<keyword evidence="4" id="KW-1185">Reference proteome</keyword>
<name>A0A9R1RDD2_TRITD</name>
<dbReference type="InterPro" id="IPR027443">
    <property type="entry name" value="IPNS-like_sf"/>
</dbReference>